<gene>
    <name evidence="2" type="ORF">D3872_05545</name>
</gene>
<keyword evidence="3" id="KW-1185">Reference proteome</keyword>
<sequence length="82" mass="8973">MSMSTMFSMFLSRDELHGLTNRVQSSAQLRVLRAMGIEHRKRPDGSVAVLRSHVHQIFGAAAGTRAPKPVEPNWGALNATST</sequence>
<dbReference type="InterPro" id="IPR025319">
    <property type="entry name" value="DUF4224"/>
</dbReference>
<proteinExistence type="predicted"/>
<dbReference type="OrthoDB" id="8759646at2"/>
<accession>A0A418Y5U3</accession>
<name>A0A418Y5U3_9BURK</name>
<organism evidence="2 3">
    <name type="scientific">Massilia cavernae</name>
    <dbReference type="NCBI Taxonomy" id="2320864"/>
    <lineage>
        <taxon>Bacteria</taxon>
        <taxon>Pseudomonadati</taxon>
        <taxon>Pseudomonadota</taxon>
        <taxon>Betaproteobacteria</taxon>
        <taxon>Burkholderiales</taxon>
        <taxon>Oxalobacteraceae</taxon>
        <taxon>Telluria group</taxon>
        <taxon>Massilia</taxon>
    </lineage>
</organism>
<evidence type="ECO:0000259" key="1">
    <source>
        <dbReference type="Pfam" id="PF13986"/>
    </source>
</evidence>
<feature type="domain" description="DUF4224" evidence="1">
    <location>
        <begin position="10"/>
        <end position="54"/>
    </location>
</feature>
<comment type="caution">
    <text evidence="2">The sequence shown here is derived from an EMBL/GenBank/DDBJ whole genome shotgun (WGS) entry which is preliminary data.</text>
</comment>
<dbReference type="AlphaFoldDB" id="A0A418Y5U3"/>
<dbReference type="Pfam" id="PF13986">
    <property type="entry name" value="DUF4224"/>
    <property type="match status" value="1"/>
</dbReference>
<evidence type="ECO:0000313" key="3">
    <source>
        <dbReference type="Proteomes" id="UP000284006"/>
    </source>
</evidence>
<evidence type="ECO:0000313" key="2">
    <source>
        <dbReference type="EMBL" id="RJG22220.1"/>
    </source>
</evidence>
<protein>
    <submittedName>
        <fullName evidence="2">DUF4224 domain-containing protein</fullName>
    </submittedName>
</protein>
<dbReference type="EMBL" id="QYUP01000061">
    <property type="protein sequence ID" value="RJG22220.1"/>
    <property type="molecule type" value="Genomic_DNA"/>
</dbReference>
<reference evidence="2 3" key="1">
    <citation type="submission" date="2018-09" db="EMBL/GenBank/DDBJ databases">
        <authorList>
            <person name="Zhu H."/>
        </authorList>
    </citation>
    <scope>NUCLEOTIDE SEQUENCE [LARGE SCALE GENOMIC DNA]</scope>
    <source>
        <strain evidence="2 3">K1S02-61</strain>
    </source>
</reference>
<dbReference type="Proteomes" id="UP000284006">
    <property type="component" value="Unassembled WGS sequence"/>
</dbReference>